<dbReference type="EMBL" id="CZAY01000003">
    <property type="protein sequence ID" value="CUP13400.1"/>
    <property type="molecule type" value="Genomic_DNA"/>
</dbReference>
<dbReference type="Proteomes" id="UP000724058">
    <property type="component" value="Unassembled WGS sequence"/>
</dbReference>
<keyword evidence="1" id="KW-0472">Membrane</keyword>
<evidence type="ECO:0000313" key="12">
    <source>
        <dbReference type="Proteomes" id="UP000261285"/>
    </source>
</evidence>
<dbReference type="AlphaFoldDB" id="A0A173VBU1"/>
<reference evidence="7" key="5">
    <citation type="submission" date="2020-02" db="EMBL/GenBank/DDBJ databases">
        <authorList>
            <person name="Littmann E."/>
            <person name="Sorbara M."/>
        </authorList>
    </citation>
    <scope>NUCLEOTIDE SEQUENCE</scope>
    <source>
        <strain evidence="7">MSK.10.16</strain>
    </source>
</reference>
<evidence type="ECO:0000313" key="16">
    <source>
        <dbReference type="Proteomes" id="UP000472916"/>
    </source>
</evidence>
<dbReference type="RefSeq" id="WP_006426967.1">
    <property type="nucleotide sequence ID" value="NZ_CABMEZ010000005.1"/>
</dbReference>
<evidence type="ECO:0000313" key="3">
    <source>
        <dbReference type="EMBL" id="CUP13400.1"/>
    </source>
</evidence>
<evidence type="ECO:0000313" key="2">
    <source>
        <dbReference type="EMBL" id="CUN24593.1"/>
    </source>
</evidence>
<dbReference type="EMBL" id="WWSH01000001">
    <property type="protein sequence ID" value="MZK08900.1"/>
    <property type="molecule type" value="Genomic_DNA"/>
</dbReference>
<dbReference type="EMBL" id="WWSC01000005">
    <property type="protein sequence ID" value="MZK41246.1"/>
    <property type="molecule type" value="Genomic_DNA"/>
</dbReference>
<sequence length="186" mass="22250">MHIKSIVSDEDREELERMLSLGFIIPNQLFKTRQKSRMIIYIFTPVEFLLSINCYLSESYLMFGIGIGTCVACVAWIIWYQMIGKNFEKNVHEFVWGRSGYETVDIDENAIKIDEDQIYEFKNIDRMFLYKNFFFFITNEKKIFIFKTTDMESDELIKIIKTTGILFEKKEKPFNIYKYCKKGKSF</sequence>
<organism evidence="2 11">
    <name type="scientific">Dorea longicatena</name>
    <dbReference type="NCBI Taxonomy" id="88431"/>
    <lineage>
        <taxon>Bacteria</taxon>
        <taxon>Bacillati</taxon>
        <taxon>Bacillota</taxon>
        <taxon>Clostridia</taxon>
        <taxon>Lachnospirales</taxon>
        <taxon>Lachnospiraceae</taxon>
        <taxon>Dorea</taxon>
    </lineage>
</organism>
<evidence type="ECO:0000313" key="4">
    <source>
        <dbReference type="EMBL" id="MZK08900.1"/>
    </source>
</evidence>
<proteinExistence type="predicted"/>
<evidence type="ECO:0000313" key="6">
    <source>
        <dbReference type="EMBL" id="MZK41246.1"/>
    </source>
</evidence>
<dbReference type="Proteomes" id="UP000095485">
    <property type="component" value="Unassembled WGS sequence"/>
</dbReference>
<reference evidence="7" key="4">
    <citation type="journal article" date="2020" name="Cell Host Microbe">
        <title>Functional and Genomic Variation between Human-Derived Isolates of Lachnospiraceae Reveals Inter- and Intra-Species Diversity.</title>
        <authorList>
            <person name="Sorbara M.T."/>
            <person name="Littmann E.R."/>
            <person name="Fontana E."/>
            <person name="Moody T.U."/>
            <person name="Kohout C.E."/>
            <person name="Gjonbalaj M."/>
            <person name="Eaton V."/>
            <person name="Seok R."/>
            <person name="Leiner I.M."/>
            <person name="Pamer E.G."/>
        </authorList>
    </citation>
    <scope>NUCLEOTIDE SEQUENCE</scope>
    <source>
        <strain evidence="7">MSK.10.16</strain>
    </source>
</reference>
<evidence type="ECO:0000313" key="10">
    <source>
        <dbReference type="Proteomes" id="UP000095485"/>
    </source>
</evidence>
<evidence type="ECO:0000313" key="8">
    <source>
        <dbReference type="EMBL" id="RGO32969.1"/>
    </source>
</evidence>
<dbReference type="Proteomes" id="UP000261285">
    <property type="component" value="Unassembled WGS sequence"/>
</dbReference>
<dbReference type="OrthoDB" id="2055967at2"/>
<dbReference type="EMBL" id="QRHW01000047">
    <property type="protein sequence ID" value="RHG03515.1"/>
    <property type="molecule type" value="Genomic_DNA"/>
</dbReference>
<evidence type="ECO:0000313" key="11">
    <source>
        <dbReference type="Proteomes" id="UP000095597"/>
    </source>
</evidence>
<name>A0A173VBU1_9FIRM</name>
<evidence type="ECO:0008006" key="17">
    <source>
        <dbReference type="Google" id="ProtNLM"/>
    </source>
</evidence>
<evidence type="ECO:0000313" key="14">
    <source>
        <dbReference type="Proteomes" id="UP000446719"/>
    </source>
</evidence>
<dbReference type="Proteomes" id="UP000095597">
    <property type="component" value="Unassembled WGS sequence"/>
</dbReference>
<keyword evidence="1" id="KW-1133">Transmembrane helix</keyword>
<dbReference type="EMBL" id="QSVN01000005">
    <property type="protein sequence ID" value="RGO32969.1"/>
    <property type="molecule type" value="Genomic_DNA"/>
</dbReference>
<dbReference type="GeneID" id="96227808"/>
<dbReference type="Proteomes" id="UP000284112">
    <property type="component" value="Unassembled WGS sequence"/>
</dbReference>
<reference evidence="12 13" key="2">
    <citation type="submission" date="2018-08" db="EMBL/GenBank/DDBJ databases">
        <title>A genome reference for cultivated species of the human gut microbiota.</title>
        <authorList>
            <person name="Zou Y."/>
            <person name="Xue W."/>
            <person name="Luo G."/>
        </authorList>
    </citation>
    <scope>NUCLEOTIDE SEQUENCE [LARGE SCALE GENOMIC DNA]</scope>
    <source>
        <strain evidence="9 13">AM23-13</strain>
        <strain evidence="8 12">OM02-16</strain>
    </source>
</reference>
<reference evidence="10 11" key="1">
    <citation type="submission" date="2015-09" db="EMBL/GenBank/DDBJ databases">
        <authorList>
            <consortium name="Pathogen Informatics"/>
        </authorList>
    </citation>
    <scope>NUCLEOTIDE SEQUENCE [LARGE SCALE GENOMIC DNA]</scope>
    <source>
        <strain evidence="3 10">2789STDY5834914</strain>
        <strain evidence="2 11">2789STDY5834961</strain>
    </source>
</reference>
<dbReference type="Proteomes" id="UP000446719">
    <property type="component" value="Unassembled WGS sequence"/>
</dbReference>
<accession>A0A173VBU1</accession>
<evidence type="ECO:0000313" key="7">
    <source>
        <dbReference type="EMBL" id="NSE57928.1"/>
    </source>
</evidence>
<evidence type="ECO:0000313" key="5">
    <source>
        <dbReference type="EMBL" id="MZK17198.1"/>
    </source>
</evidence>
<feature type="transmembrane region" description="Helical" evidence="1">
    <location>
        <begin position="38"/>
        <end position="56"/>
    </location>
</feature>
<gene>
    <name evidence="9" type="ORF">DW641_15080</name>
    <name evidence="8" type="ORF">DXB16_06330</name>
    <name evidence="3" type="ORF">ERS852526_00503</name>
    <name evidence="2" type="ORF">ERS852573_02818</name>
    <name evidence="7" type="ORF">G4332_07335</name>
    <name evidence="6" type="ORF">GT528_05870</name>
    <name evidence="5" type="ORF">GT565_03490</name>
    <name evidence="4" type="ORF">GT576_00715</name>
</gene>
<dbReference type="Proteomes" id="UP000472916">
    <property type="component" value="Unassembled WGS sequence"/>
</dbReference>
<dbReference type="EMBL" id="WWSB01000003">
    <property type="protein sequence ID" value="MZK17198.1"/>
    <property type="molecule type" value="Genomic_DNA"/>
</dbReference>
<evidence type="ECO:0000313" key="13">
    <source>
        <dbReference type="Proteomes" id="UP000284112"/>
    </source>
</evidence>
<evidence type="ECO:0000313" key="15">
    <source>
        <dbReference type="Proteomes" id="UP000449249"/>
    </source>
</evidence>
<keyword evidence="1" id="KW-0812">Transmembrane</keyword>
<feature type="transmembrane region" description="Helical" evidence="1">
    <location>
        <begin position="62"/>
        <end position="80"/>
    </location>
</feature>
<reference evidence="14 15" key="3">
    <citation type="journal article" date="2019" name="Nat. Med.">
        <title>A library of human gut bacterial isolates paired with longitudinal multiomics data enables mechanistic microbiome research.</title>
        <authorList>
            <person name="Poyet M."/>
            <person name="Groussin M."/>
            <person name="Gibbons S.M."/>
            <person name="Avila-Pacheco J."/>
            <person name="Jiang X."/>
            <person name="Kearney S.M."/>
            <person name="Perrotta A.R."/>
            <person name="Berdy B."/>
            <person name="Zhao S."/>
            <person name="Lieberman T.D."/>
            <person name="Swanson P.K."/>
            <person name="Smith M."/>
            <person name="Roesemann S."/>
            <person name="Alexander J.E."/>
            <person name="Rich S.A."/>
            <person name="Livny J."/>
            <person name="Vlamakis H."/>
            <person name="Clish C."/>
            <person name="Bullock K."/>
            <person name="Deik A."/>
            <person name="Scott J."/>
            <person name="Pierce K.A."/>
            <person name="Xavier R.J."/>
            <person name="Alm E.J."/>
        </authorList>
    </citation>
    <scope>NUCLEOTIDE SEQUENCE [LARGE SCALE GENOMIC DNA]</scope>
    <source>
        <strain evidence="4 15">BIOML-A1</strain>
        <strain evidence="6 16">BIOML-A6</strain>
        <strain evidence="5 14">BIOML-A7</strain>
    </source>
</reference>
<dbReference type="EMBL" id="JAAIOD010000007">
    <property type="protein sequence ID" value="NSE57928.1"/>
    <property type="molecule type" value="Genomic_DNA"/>
</dbReference>
<evidence type="ECO:0000313" key="9">
    <source>
        <dbReference type="EMBL" id="RHG03515.1"/>
    </source>
</evidence>
<dbReference type="EMBL" id="CYXO01000024">
    <property type="protein sequence ID" value="CUN24593.1"/>
    <property type="molecule type" value="Genomic_DNA"/>
</dbReference>
<dbReference type="Proteomes" id="UP000449249">
    <property type="component" value="Unassembled WGS sequence"/>
</dbReference>
<evidence type="ECO:0000256" key="1">
    <source>
        <dbReference type="SAM" id="Phobius"/>
    </source>
</evidence>
<protein>
    <recommendedName>
        <fullName evidence="17">YcxB-like protein domain-containing protein</fullName>
    </recommendedName>
</protein>